<feature type="domain" description="Carbamoyltransferase" evidence="2">
    <location>
        <begin position="7"/>
        <end position="68"/>
    </location>
</feature>
<evidence type="ECO:0000259" key="3">
    <source>
        <dbReference type="Pfam" id="PF16861"/>
    </source>
</evidence>
<gene>
    <name evidence="4" type="ORF">ERS008530_00008</name>
</gene>
<dbReference type="InterPro" id="IPR051338">
    <property type="entry name" value="NodU/CmcH_Carbamoyltrnsfr"/>
</dbReference>
<dbReference type="Gene3D" id="3.30.420.40">
    <property type="match status" value="2"/>
</dbReference>
<accession>A0A0T9LH86</accession>
<reference evidence="4 5" key="1">
    <citation type="submission" date="2015-03" db="EMBL/GenBank/DDBJ databases">
        <authorList>
            <person name="Murphy D."/>
        </authorList>
    </citation>
    <scope>NUCLEOTIDE SEQUENCE [LARGE SCALE GENOMIC DNA]</scope>
    <source>
        <strain evidence="4 5">BR165/97</strain>
    </source>
</reference>
<dbReference type="InterPro" id="IPR043129">
    <property type="entry name" value="ATPase_NBD"/>
</dbReference>
<dbReference type="Proteomes" id="UP000038750">
    <property type="component" value="Unassembled WGS sequence"/>
</dbReference>
<dbReference type="Pfam" id="PF02543">
    <property type="entry name" value="Carbam_trans_N"/>
    <property type="match status" value="2"/>
</dbReference>
<proteinExistence type="inferred from homology"/>
<dbReference type="SUPFAM" id="SSF53067">
    <property type="entry name" value="Actin-like ATPase domain"/>
    <property type="match status" value="1"/>
</dbReference>
<protein>
    <submittedName>
        <fullName evidence="4">Putative transferase</fullName>
    </submittedName>
</protein>
<evidence type="ECO:0000256" key="1">
    <source>
        <dbReference type="ARBA" id="ARBA00006129"/>
    </source>
</evidence>
<dbReference type="OrthoDB" id="9780777at2"/>
<evidence type="ECO:0000313" key="5">
    <source>
        <dbReference type="Proteomes" id="UP000038750"/>
    </source>
</evidence>
<dbReference type="eggNOG" id="COG2192">
    <property type="taxonomic scope" value="Bacteria"/>
</dbReference>
<organism evidence="4 5">
    <name type="scientific">Yersinia intermedia</name>
    <dbReference type="NCBI Taxonomy" id="631"/>
    <lineage>
        <taxon>Bacteria</taxon>
        <taxon>Pseudomonadati</taxon>
        <taxon>Pseudomonadota</taxon>
        <taxon>Gammaproteobacteria</taxon>
        <taxon>Enterobacterales</taxon>
        <taxon>Yersiniaceae</taxon>
        <taxon>Yersinia</taxon>
    </lineage>
</organism>
<feature type="domain" description="Carbamoyltransferase" evidence="2">
    <location>
        <begin position="91"/>
        <end position="340"/>
    </location>
</feature>
<dbReference type="GO" id="GO:0016740">
    <property type="term" value="F:transferase activity"/>
    <property type="evidence" value="ECO:0007669"/>
    <property type="project" value="UniProtKB-KW"/>
</dbReference>
<dbReference type="CDD" id="cd24033">
    <property type="entry name" value="ASKHA_NBD_NodU_CmcH-like_N"/>
    <property type="match status" value="1"/>
</dbReference>
<dbReference type="EMBL" id="CPZJ01000001">
    <property type="protein sequence ID" value="CNE94901.1"/>
    <property type="molecule type" value="Genomic_DNA"/>
</dbReference>
<evidence type="ECO:0000313" key="4">
    <source>
        <dbReference type="EMBL" id="CNE94901.1"/>
    </source>
</evidence>
<keyword evidence="4" id="KW-0808">Transferase</keyword>
<dbReference type="AlphaFoldDB" id="A0A0T9LH86"/>
<dbReference type="STRING" id="631.CH53_1146"/>
<dbReference type="Gene3D" id="3.90.870.20">
    <property type="entry name" value="Carbamoyltransferase, C-terminal domain"/>
    <property type="match status" value="1"/>
</dbReference>
<sequence length="573" mass="65632">MQKPIYILGTALSHDGSTSLMKDGKIIFSIEKERISRVKHDGFNDNATIQYCLEAAGIQYSDLRLVVEQNSYNPLFSQLLEQRKNRVLPPMVPVVTLSHHLAHAYSAIGTSPFDDMGIVVIDGHGGSLDSCNDMVEGIKGANSIHVNNRYRYWETCSYYVYQDGDIKPIFKDFSRWVNRKNRRDYPVSSWEIENSIGEFYEGIALYIFGELDCAGKLMGLAPYGRPNVIDWEAFFFDSGKVVLRNDWWINIDPLLNTNPTHFGDNFQYYADLAYWAQTKLEQALFYLFSYYYQLYPMKNFAYAGGVALNATANEKLINNSEFEHLYIQPAAGDNGLSIGCCYYGWLEILKKERVKHSGSTYFGKKYNDISVIEELEKHTDKIEYNYHDDIEAIAAKSIASGHVIAWFQGESEFGPRALGNRSILADPRNPQMKDHINANVKYREDFRPFAPAVLHEKVHDYFDLNHDSDHMLFIANVKEQYRAALVSIVHVDGSARVQTVKKEMNKKFHTLIEYFHAETGVPILLNTSLNTKGMPIVETPKDAINLFLNCGLDFLFINNYMIYKKDNHLIPLC</sequence>
<dbReference type="PANTHER" id="PTHR34847">
    <property type="entry name" value="NODULATION PROTEIN U"/>
    <property type="match status" value="1"/>
</dbReference>
<name>A0A0T9LH86_YERIN</name>
<dbReference type="InterPro" id="IPR003696">
    <property type="entry name" value="Carbtransf_dom"/>
</dbReference>
<dbReference type="InterPro" id="IPR038152">
    <property type="entry name" value="Carbam_trans_C_sf"/>
</dbReference>
<dbReference type="Pfam" id="PF16861">
    <property type="entry name" value="Carbam_trans_C"/>
    <property type="match status" value="1"/>
</dbReference>
<dbReference type="RefSeq" id="WP_050072476.1">
    <property type="nucleotide sequence ID" value="NZ_CPZJ01000001.1"/>
</dbReference>
<feature type="domain" description="Carbamoyltransferase C-terminal" evidence="3">
    <location>
        <begin position="395"/>
        <end position="564"/>
    </location>
</feature>
<dbReference type="PANTHER" id="PTHR34847:SF1">
    <property type="entry name" value="NODULATION PROTEIN U"/>
    <property type="match status" value="1"/>
</dbReference>
<comment type="similarity">
    <text evidence="1">Belongs to the NodU/CmcH family.</text>
</comment>
<dbReference type="InterPro" id="IPR031730">
    <property type="entry name" value="Carbam_trans_C"/>
</dbReference>
<evidence type="ECO:0000259" key="2">
    <source>
        <dbReference type="Pfam" id="PF02543"/>
    </source>
</evidence>